<dbReference type="GO" id="GO:0005506">
    <property type="term" value="F:iron ion binding"/>
    <property type="evidence" value="ECO:0007669"/>
    <property type="project" value="InterPro"/>
</dbReference>
<evidence type="ECO:0000256" key="6">
    <source>
        <dbReference type="ARBA" id="ARBA00022989"/>
    </source>
</evidence>
<comment type="subcellular location">
    <subcellularLocation>
        <location evidence="1">Membrane</location>
        <topology evidence="1">Single-pass membrane protein</topology>
    </subcellularLocation>
</comment>
<evidence type="ECO:0000256" key="5">
    <source>
        <dbReference type="ARBA" id="ARBA00022723"/>
    </source>
</evidence>
<name>A0A3G2CJY8_9ROSI</name>
<dbReference type="PANTHER" id="PTHR47947">
    <property type="entry name" value="CYTOCHROME P450 82C3-RELATED"/>
    <property type="match status" value="1"/>
</dbReference>
<feature type="binding site" description="axial binding residue" evidence="11">
    <location>
        <position position="437"/>
    </location>
    <ligand>
        <name>heme</name>
        <dbReference type="ChEBI" id="CHEBI:30413"/>
    </ligand>
    <ligandPart>
        <name>Fe</name>
        <dbReference type="ChEBI" id="CHEBI:18248"/>
    </ligandPart>
</feature>
<keyword evidence="3 11" id="KW-0349">Heme</keyword>
<evidence type="ECO:0000256" key="7">
    <source>
        <dbReference type="ARBA" id="ARBA00023002"/>
    </source>
</evidence>
<evidence type="ECO:0000256" key="8">
    <source>
        <dbReference type="ARBA" id="ARBA00023004"/>
    </source>
</evidence>
<feature type="transmembrane region" description="Helical" evidence="13">
    <location>
        <begin position="6"/>
        <end position="23"/>
    </location>
</feature>
<dbReference type="CDD" id="cd20653">
    <property type="entry name" value="CYP81"/>
    <property type="match status" value="1"/>
</dbReference>
<proteinExistence type="evidence at transcript level"/>
<evidence type="ECO:0000256" key="11">
    <source>
        <dbReference type="PIRSR" id="PIRSR602401-1"/>
    </source>
</evidence>
<keyword evidence="10 13" id="KW-0472">Membrane</keyword>
<dbReference type="GO" id="GO:0016020">
    <property type="term" value="C:membrane"/>
    <property type="evidence" value="ECO:0007669"/>
    <property type="project" value="UniProtKB-SubCell"/>
</dbReference>
<keyword evidence="4 13" id="KW-0812">Transmembrane</keyword>
<keyword evidence="9 12" id="KW-0503">Monooxygenase</keyword>
<dbReference type="Pfam" id="PF00067">
    <property type="entry name" value="p450"/>
    <property type="match status" value="1"/>
</dbReference>
<comment type="similarity">
    <text evidence="2 12">Belongs to the cytochrome P450 family.</text>
</comment>
<keyword evidence="6 13" id="KW-1133">Transmembrane helix</keyword>
<dbReference type="GO" id="GO:0004497">
    <property type="term" value="F:monooxygenase activity"/>
    <property type="evidence" value="ECO:0007669"/>
    <property type="project" value="UniProtKB-KW"/>
</dbReference>
<dbReference type="InterPro" id="IPR002401">
    <property type="entry name" value="Cyt_P450_E_grp-I"/>
</dbReference>
<keyword evidence="7 12" id="KW-0560">Oxidoreductase</keyword>
<dbReference type="AlphaFoldDB" id="A0A3G2CJY8"/>
<evidence type="ECO:0000256" key="4">
    <source>
        <dbReference type="ARBA" id="ARBA00022692"/>
    </source>
</evidence>
<accession>A0A3G2CJY8</accession>
<organism evidence="14">
    <name type="scientific">Croton stellatopilosus</name>
    <dbReference type="NCBI Taxonomy" id="431156"/>
    <lineage>
        <taxon>Eukaryota</taxon>
        <taxon>Viridiplantae</taxon>
        <taxon>Streptophyta</taxon>
        <taxon>Embryophyta</taxon>
        <taxon>Tracheophyta</taxon>
        <taxon>Spermatophyta</taxon>
        <taxon>Magnoliopsida</taxon>
        <taxon>eudicotyledons</taxon>
        <taxon>Gunneridae</taxon>
        <taxon>Pentapetalae</taxon>
        <taxon>rosids</taxon>
        <taxon>fabids</taxon>
        <taxon>Malpighiales</taxon>
        <taxon>Euphorbiaceae</taxon>
        <taxon>Crotonoideae</taxon>
        <taxon>Crotoneae</taxon>
        <taxon>Croton</taxon>
    </lineage>
</organism>
<dbReference type="InterPro" id="IPR050651">
    <property type="entry name" value="Plant_Cytochrome_P450_Monoox"/>
</dbReference>
<dbReference type="InterPro" id="IPR001128">
    <property type="entry name" value="Cyt_P450"/>
</dbReference>
<dbReference type="InterPro" id="IPR036396">
    <property type="entry name" value="Cyt_P450_sf"/>
</dbReference>
<sequence length="499" mass="57448">MEHTVLFLFSFLILIPFLVLKCYKLKRHHKNLPPSPPSFPIIGHLHLLKPPNHRNLHRLANKYGPIIFFRFGCRPAIIVSSSSIAEECFTKHDIVFANRPRLLTGKHFGYNYSTMLLSPYGDHWRNLRRIGAIEIFSTHRLNMLSSIRRDEIKRLIINLSHNSVQEFSKVELKSRFKELTFNISLRMISGKRYYGNDASDSEEARQFREMLEEALVYAEVSNPVDFVPIWKWIEGGESEKRIEKLGKRFDEFYQGLIDEHRNQKGNLENNNTMIDHLLSLQESQPEYYTDQIIKGFIQVILFAGTDTSAATLEWAMSNLLNHPNTLKTARDEIDNHIGRETVVDESDLPKLPYLQNIIYETLRLYPVVPLLVPHLSSDDCRVTGYNVPRGTMLLVNAWAIHRDPALWEDAMSFKPERFCKEGEANKLMPFGIGRRSCPGASLAQRVVGCALGSLIQSFDWKRVNDVQVNMAEGRGITMHKMEPLEAMCKARSIVNKVLV</sequence>
<reference evidence="14" key="1">
    <citation type="submission" date="2018-01" db="EMBL/GenBank/DDBJ databases">
        <title>Identification of Cytochrome P450 in Croton stellatopilosus Transcriptome.</title>
        <authorList>
            <person name="Sintupachee S."/>
            <person name="De-Eknamkul W."/>
        </authorList>
    </citation>
    <scope>NUCLEOTIDE SEQUENCE</scope>
</reference>
<dbReference type="Gene3D" id="1.10.630.10">
    <property type="entry name" value="Cytochrome P450"/>
    <property type="match status" value="1"/>
</dbReference>
<evidence type="ECO:0000256" key="3">
    <source>
        <dbReference type="ARBA" id="ARBA00022617"/>
    </source>
</evidence>
<evidence type="ECO:0000256" key="10">
    <source>
        <dbReference type="ARBA" id="ARBA00023136"/>
    </source>
</evidence>
<dbReference type="FunFam" id="1.10.630.10:FF:000023">
    <property type="entry name" value="Cytochrome P450 family protein"/>
    <property type="match status" value="1"/>
</dbReference>
<keyword evidence="5 11" id="KW-0479">Metal-binding</keyword>
<gene>
    <name evidence="14" type="primary">CYP81S21</name>
</gene>
<dbReference type="GO" id="GO:0020037">
    <property type="term" value="F:heme binding"/>
    <property type="evidence" value="ECO:0007669"/>
    <property type="project" value="InterPro"/>
</dbReference>
<protein>
    <submittedName>
        <fullName evidence="14">Cytochrome p450</fullName>
    </submittedName>
</protein>
<dbReference type="SUPFAM" id="SSF48264">
    <property type="entry name" value="Cytochrome P450"/>
    <property type="match status" value="1"/>
</dbReference>
<evidence type="ECO:0000256" key="13">
    <source>
        <dbReference type="SAM" id="Phobius"/>
    </source>
</evidence>
<evidence type="ECO:0000256" key="12">
    <source>
        <dbReference type="RuleBase" id="RU000461"/>
    </source>
</evidence>
<dbReference type="InterPro" id="IPR017972">
    <property type="entry name" value="Cyt_P450_CS"/>
</dbReference>
<dbReference type="PRINTS" id="PR00463">
    <property type="entry name" value="EP450I"/>
</dbReference>
<dbReference type="GO" id="GO:0016705">
    <property type="term" value="F:oxidoreductase activity, acting on paired donors, with incorporation or reduction of molecular oxygen"/>
    <property type="evidence" value="ECO:0007669"/>
    <property type="project" value="InterPro"/>
</dbReference>
<evidence type="ECO:0000256" key="1">
    <source>
        <dbReference type="ARBA" id="ARBA00004167"/>
    </source>
</evidence>
<evidence type="ECO:0000313" key="14">
    <source>
        <dbReference type="EMBL" id="AYM55634.1"/>
    </source>
</evidence>
<dbReference type="EMBL" id="MG816171">
    <property type="protein sequence ID" value="AYM55634.1"/>
    <property type="molecule type" value="mRNA"/>
</dbReference>
<comment type="cofactor">
    <cofactor evidence="11">
        <name>heme</name>
        <dbReference type="ChEBI" id="CHEBI:30413"/>
    </cofactor>
</comment>
<evidence type="ECO:0000256" key="9">
    <source>
        <dbReference type="ARBA" id="ARBA00023033"/>
    </source>
</evidence>
<keyword evidence="8 11" id="KW-0408">Iron</keyword>
<dbReference type="PROSITE" id="PS00086">
    <property type="entry name" value="CYTOCHROME_P450"/>
    <property type="match status" value="1"/>
</dbReference>
<dbReference type="PANTHER" id="PTHR47947:SF62">
    <property type="entry name" value="CYTOCHROME P450, FAMILY 81, SUBFAMILY D, POLYPEPTIDE 5"/>
    <property type="match status" value="1"/>
</dbReference>
<evidence type="ECO:0000256" key="2">
    <source>
        <dbReference type="ARBA" id="ARBA00010617"/>
    </source>
</evidence>
<dbReference type="PRINTS" id="PR00385">
    <property type="entry name" value="P450"/>
</dbReference>